<dbReference type="HOGENOM" id="CLU_2442219_0_0_1"/>
<evidence type="ECO:0000313" key="1">
    <source>
        <dbReference type="EMBL" id="EGO19312.1"/>
    </source>
</evidence>
<dbReference type="EMBL" id="GL945444">
    <property type="protein sequence ID" value="EGO19312.1"/>
    <property type="molecule type" value="Genomic_DNA"/>
</dbReference>
<sequence>MGQYLEENVCFSWKINVDIIRSMGVAVSPLDRKCYKVTARAAYDRQHTLLDWMECNQFIDCVVICITYTNQLNGVLNTITTGRSPGLSRQ</sequence>
<dbReference type="RefSeq" id="XP_007324033.1">
    <property type="nucleotide sequence ID" value="XM_007323971.1"/>
</dbReference>
<reference evidence="1" key="1">
    <citation type="submission" date="2011-04" db="EMBL/GenBank/DDBJ databases">
        <title>Evolution of plant cell wall degrading machinery underlies the functional diversity of forest fungi.</title>
        <authorList>
            <consortium name="US DOE Joint Genome Institute (JGI-PGF)"/>
            <person name="Eastwood D.C."/>
            <person name="Floudas D."/>
            <person name="Binder M."/>
            <person name="Majcherczyk A."/>
            <person name="Schneider P."/>
            <person name="Aerts A."/>
            <person name="Asiegbu F.O."/>
            <person name="Baker S.E."/>
            <person name="Barry K."/>
            <person name="Bendiksby M."/>
            <person name="Blumentritt M."/>
            <person name="Coutinho P.M."/>
            <person name="Cullen D."/>
            <person name="Cullen D."/>
            <person name="Gathman A."/>
            <person name="Goodell B."/>
            <person name="Henrissat B."/>
            <person name="Ihrmark K."/>
            <person name="Kauserud H."/>
            <person name="Kohler A."/>
            <person name="LaButti K."/>
            <person name="Lapidus A."/>
            <person name="Lavin J.L."/>
            <person name="Lee Y.-H."/>
            <person name="Lindquist E."/>
            <person name="Lilly W."/>
            <person name="Lucas S."/>
            <person name="Morin E."/>
            <person name="Murat C."/>
            <person name="Oguiza J.A."/>
            <person name="Park J."/>
            <person name="Pisabarro A.G."/>
            <person name="Riley R."/>
            <person name="Rosling A."/>
            <person name="Salamov A."/>
            <person name="Schmidt O."/>
            <person name="Schmutz J."/>
            <person name="Skrede I."/>
            <person name="Stenlid J."/>
            <person name="Wiebenga A."/>
            <person name="Xie X."/>
            <person name="Kues U."/>
            <person name="Hibbett D.S."/>
            <person name="Hoffmeister D."/>
            <person name="Hogberg N."/>
            <person name="Martin F."/>
            <person name="Grigoriev I.V."/>
            <person name="Watkinson S.C."/>
        </authorList>
    </citation>
    <scope>NUCLEOTIDE SEQUENCE</scope>
    <source>
        <strain evidence="1">S7.9</strain>
    </source>
</reference>
<dbReference type="KEGG" id="sla:SERLADRAFT_374561"/>
<dbReference type="Proteomes" id="UP000008064">
    <property type="component" value="Unassembled WGS sequence"/>
</dbReference>
<dbReference type="AlphaFoldDB" id="F8PCB2"/>
<name>F8PCB2_SERL9</name>
<dbReference type="GeneID" id="18810528"/>
<gene>
    <name evidence="1" type="ORF">SERLADRAFT_374561</name>
</gene>
<proteinExistence type="predicted"/>
<accession>F8PCB2</accession>
<organism>
    <name type="scientific">Serpula lacrymans var. lacrymans (strain S7.9)</name>
    <name type="common">Dry rot fungus</name>
    <dbReference type="NCBI Taxonomy" id="578457"/>
    <lineage>
        <taxon>Eukaryota</taxon>
        <taxon>Fungi</taxon>
        <taxon>Dikarya</taxon>
        <taxon>Basidiomycota</taxon>
        <taxon>Agaricomycotina</taxon>
        <taxon>Agaricomycetes</taxon>
        <taxon>Agaricomycetidae</taxon>
        <taxon>Boletales</taxon>
        <taxon>Coniophorineae</taxon>
        <taxon>Serpulaceae</taxon>
        <taxon>Serpula</taxon>
    </lineage>
</organism>
<protein>
    <submittedName>
        <fullName evidence="1">Uncharacterized protein</fullName>
    </submittedName>
</protein>